<evidence type="ECO:0000313" key="1">
    <source>
        <dbReference type="EMBL" id="CDR71905.1"/>
    </source>
</evidence>
<dbReference type="RefSeq" id="XP_012770847.1">
    <property type="nucleotide sequence ID" value="XM_012915393.1"/>
</dbReference>
<organism evidence="1">
    <name type="scientific">Babesia bigemina</name>
    <dbReference type="NCBI Taxonomy" id="5866"/>
    <lineage>
        <taxon>Eukaryota</taxon>
        <taxon>Sar</taxon>
        <taxon>Alveolata</taxon>
        <taxon>Apicomplexa</taxon>
        <taxon>Aconoidasida</taxon>
        <taxon>Piroplasmida</taxon>
        <taxon>Babesiidae</taxon>
        <taxon>Babesia</taxon>
    </lineage>
</organism>
<dbReference type="KEGG" id="bbig:BBBOND_0005670"/>
<dbReference type="GeneID" id="24562122"/>
<sequence>MGFLSGVLEAVKDDTNLEKYNTELPKIMKIIKQALYNRKNFDSSIAAVSRGIKAWVRGVEERHRKVVEPLESLKKYIDYHALNNMEDDVIIQQLENWRGFSTLYLHDAAEAENALDEIDEILRNKLLSKILFVKQIAHNFWASMNNDIFVKYVEELSTKFTEVPDQLNTDIDTKIQEIQVTLNDKFLIIENDITSIKEKKSNHMQYIRSAAMLAQQFAKHLLGEASDGFNKKYKNDIISMFGKIKREIGTFANEGSTLLMQFGIVDDKVGGLEVDLQYGLVEFKKQIEDLEETVNSDALNNSNIVWSELQALETALTSLTNVTGPTNESGNSTDNLERKFETEIKNKLSELVKNIGAEIGRLHNVIVRGNEVDEAETVNSKIELILKDISEKATQIHNTVGDNGLQRVARALEMYAQTFNHKFEGALQQMVQDMVDRNMALNGYIDQYVANNPTERKLRQFDVKMHINRYFRNYVTTLFKSAPQPLTISYTQGLSDLVVLLENFGNYVETHLTTSESVEKTVEYALEYMEGNNALNIVNKNSPYNNVNLKVAVKTIVTAVHSAARIAVTEIRNLITSSNISQYTSVSAIAKTLDERLKNALKDNVAQGQKNAAGKVDEAIEKVSNMVNELHQTFKSSVKDKLGEAVDAFHRGAALQIQEAAKTAIGAAVDKFGRNGIIVKDLLKQFHTSEQALRFAVHEIQEELKKLKLLPTAVRQIGDSASHTMDTLKRKIQEISEKINIILPKVEAADKAFNSAISQLEKSQKDARDTANMILQEAKIDLQMRVRRSFTLLEENVQIMFNAQKKAELKALQNSIATYIPQIQAIITADSASGLKGLMNKLSDTFKKETLQNMSHLDLKISADRFDKFFTKFFVDLKSQPDLSPDRLTPLADALSSLLSTMHDQRHFHADVSRKLADLQTQLDRLTPSEFAEASPLLNVVKAGVRAFHGELAKQYVSRYSGERFTDEVVKDKRSSETKTVKSPAKAGDETEITEYGRKCAKVFLTSLATLSNDFKVLTEKCNNGREWSTEQINLYTDIGKFFGQRGYNVSTERDSHDGTLRNKTECQGANIKGFLTQMLNTAAINKLTDCLRSYYYVCHVRLTPPKTPTTVFAMLKWCAGLRYNAMLSKVEDYTKTLFSKPKKYEDRDYK</sequence>
<protein>
    <submittedName>
        <fullName evidence="1">Uncharacterized protein</fullName>
    </submittedName>
</protein>
<dbReference type="AlphaFoldDB" id="A0A061BKA0"/>
<reference evidence="1" key="1">
    <citation type="journal article" date="2014" name="Nucleic Acids Res.">
        <title>The evolutionary dynamics of variant antigen genes in Babesia reveal a history of genomic innovation underlying host-parasite interaction.</title>
        <authorList>
            <person name="Jackson A.P."/>
            <person name="Otto T.D."/>
            <person name="Darby A."/>
            <person name="Ramaprasad A."/>
            <person name="Xia D."/>
            <person name="Echaide I.E."/>
            <person name="Farber M."/>
            <person name="Gahlot S."/>
            <person name="Gamble J."/>
            <person name="Gupta D."/>
            <person name="Gupta Y."/>
            <person name="Jackson L."/>
            <person name="Malandrin L."/>
            <person name="Malas T.B."/>
            <person name="Moussa E."/>
            <person name="Nair M."/>
            <person name="Reid AJ."/>
            <person name="Sanders M."/>
            <person name="Sharma J."/>
            <person name="Tracey A."/>
            <person name="Quail M.A."/>
            <person name="Weir W."/>
            <person name="Wastling J.M."/>
            <person name="Hall N."/>
            <person name="Willadsen P."/>
            <person name="Lingelbach K."/>
            <person name="Shiels B."/>
            <person name="Tait A."/>
            <person name="Berriman M."/>
            <person name="Allred D.R."/>
            <person name="Pain A."/>
        </authorList>
    </citation>
    <scope>NUCLEOTIDE SEQUENCE</scope>
    <source>
        <strain evidence="1">Bond</strain>
    </source>
</reference>
<proteinExistence type="predicted"/>
<gene>
    <name evidence="1" type="ORF">BBBOND_0005670</name>
</gene>
<accession>A0A061BKA0</accession>
<reference evidence="1" key="2">
    <citation type="submission" date="2014-06" db="EMBL/GenBank/DDBJ databases">
        <authorList>
            <person name="Aslett M."/>
            <person name="De Silva Nishadi"/>
        </authorList>
    </citation>
    <scope>NUCLEOTIDE SEQUENCE</scope>
    <source>
        <strain evidence="1">Bond</strain>
    </source>
</reference>
<dbReference type="VEuPathDB" id="PiroplasmaDB:BBBOND_0005670"/>
<feature type="non-terminal residue" evidence="1">
    <location>
        <position position="1151"/>
    </location>
</feature>
<name>A0A061BKA0_BABBI</name>
<dbReference type="OrthoDB" id="367088at2759"/>
<dbReference type="EMBL" id="LK055234">
    <property type="protein sequence ID" value="CDR71905.1"/>
    <property type="molecule type" value="Genomic_DNA"/>
</dbReference>